<evidence type="ECO:0000313" key="1">
    <source>
        <dbReference type="EMBL" id="MDH2389412.1"/>
    </source>
</evidence>
<dbReference type="RefSeq" id="WP_279927759.1">
    <property type="nucleotide sequence ID" value="NZ_JARWBG010000010.1"/>
</dbReference>
<dbReference type="EMBL" id="JARWBG010000010">
    <property type="protein sequence ID" value="MDH2389412.1"/>
    <property type="molecule type" value="Genomic_DNA"/>
</dbReference>
<keyword evidence="2" id="KW-1185">Reference proteome</keyword>
<protein>
    <submittedName>
        <fullName evidence="1">Uncharacterized protein</fullName>
    </submittedName>
</protein>
<sequence>MFTPTLRERIADVLSQAYGDQPALTASDPAPHHRAANAVLTVLPQYGQDADPQPRGAFARIEEAKHALASYEGDDVLGLMLHLVAILDGPPLPADTFETPPPLTADRIRQRLVERLVACWPRMAYADHAGDIAASLMDVIMPIVTQLQNQASSWRSQADRALTQRDRARSTATTLEQIVAEATRLLLAGEPDPALAVLRSDGQPLGPCAAASCIDEE</sequence>
<comment type="caution">
    <text evidence="1">The sequence shown here is derived from an EMBL/GenBank/DDBJ whole genome shotgun (WGS) entry which is preliminary data.</text>
</comment>
<proteinExistence type="predicted"/>
<name>A0ABT6HL05_9ACTN</name>
<gene>
    <name evidence="1" type="ORF">QCN29_11525</name>
</gene>
<evidence type="ECO:0000313" key="2">
    <source>
        <dbReference type="Proteomes" id="UP001223144"/>
    </source>
</evidence>
<dbReference type="Proteomes" id="UP001223144">
    <property type="component" value="Unassembled WGS sequence"/>
</dbReference>
<organism evidence="1 2">
    <name type="scientific">Streptomyces chengmaiensis</name>
    <dbReference type="NCBI Taxonomy" id="3040919"/>
    <lineage>
        <taxon>Bacteria</taxon>
        <taxon>Bacillati</taxon>
        <taxon>Actinomycetota</taxon>
        <taxon>Actinomycetes</taxon>
        <taxon>Kitasatosporales</taxon>
        <taxon>Streptomycetaceae</taxon>
        <taxon>Streptomyces</taxon>
    </lineage>
</organism>
<reference evidence="1 2" key="1">
    <citation type="submission" date="2023-04" db="EMBL/GenBank/DDBJ databases">
        <title>Streptomyces chengmaiensis sp. nov. isolated from the stem of mangrove plant in Hainan.</title>
        <authorList>
            <person name="Huang X."/>
            <person name="Zhou S."/>
            <person name="Chu X."/>
            <person name="Xie Y."/>
            <person name="Lin Y."/>
        </authorList>
    </citation>
    <scope>NUCLEOTIDE SEQUENCE [LARGE SCALE GENOMIC DNA]</scope>
    <source>
        <strain evidence="1 2">HNM0663</strain>
    </source>
</reference>
<accession>A0ABT6HL05</accession>